<dbReference type="GO" id="GO:0000781">
    <property type="term" value="C:chromosome, telomeric region"/>
    <property type="evidence" value="ECO:0007669"/>
    <property type="project" value="UniProtKB-SubCell"/>
</dbReference>
<dbReference type="InterPro" id="IPR012340">
    <property type="entry name" value="NA-bd_OB-fold"/>
</dbReference>
<keyword evidence="4" id="KW-0158">Chromosome</keyword>
<dbReference type="EMBL" id="CACSLK010003174">
    <property type="protein sequence ID" value="CAA0809096.1"/>
    <property type="molecule type" value="Genomic_DNA"/>
</dbReference>
<comment type="caution">
    <text evidence="9">The sequence shown here is derived from an EMBL/GenBank/DDBJ whole genome shotgun (WGS) entry which is preliminary data.</text>
</comment>
<evidence type="ECO:0000256" key="4">
    <source>
        <dbReference type="ARBA" id="ARBA00022454"/>
    </source>
</evidence>
<keyword evidence="7" id="KW-0539">Nucleus</keyword>
<dbReference type="Gene3D" id="2.40.50.140">
    <property type="entry name" value="Nucleic acid-binding proteins"/>
    <property type="match status" value="1"/>
</dbReference>
<dbReference type="InterPro" id="IPR040260">
    <property type="entry name" value="RFA2-like"/>
</dbReference>
<keyword evidence="10" id="KW-1185">Reference proteome</keyword>
<accession>A0A9N7MLC4</accession>
<keyword evidence="5" id="KW-0779">Telomere</keyword>
<proteinExistence type="predicted"/>
<dbReference type="GO" id="GO:0003677">
    <property type="term" value="F:DNA binding"/>
    <property type="evidence" value="ECO:0007669"/>
    <property type="project" value="UniProtKB-KW"/>
</dbReference>
<dbReference type="GO" id="GO:0005634">
    <property type="term" value="C:nucleus"/>
    <property type="evidence" value="ECO:0007669"/>
    <property type="project" value="UniProtKB-SubCell"/>
</dbReference>
<evidence type="ECO:0000313" key="9">
    <source>
        <dbReference type="EMBL" id="CAA0809096.1"/>
    </source>
</evidence>
<protein>
    <recommendedName>
        <fullName evidence="3">CST complex subunit STN1</fullName>
    </recommendedName>
    <alternativeName>
        <fullName evidence="8">Suppressor of cdc thirteen homolog</fullName>
    </alternativeName>
</protein>
<dbReference type="PANTHER" id="PTHR13989">
    <property type="entry name" value="REPLICATION PROTEIN A-RELATED"/>
    <property type="match status" value="1"/>
</dbReference>
<evidence type="ECO:0000256" key="2">
    <source>
        <dbReference type="ARBA" id="ARBA00004574"/>
    </source>
</evidence>
<evidence type="ECO:0000256" key="7">
    <source>
        <dbReference type="ARBA" id="ARBA00023242"/>
    </source>
</evidence>
<dbReference type="OrthoDB" id="77828at2759"/>
<keyword evidence="6" id="KW-0238">DNA-binding</keyword>
<organism evidence="9 10">
    <name type="scientific">Striga hermonthica</name>
    <name type="common">Purple witchweed</name>
    <name type="synonym">Buchnera hermonthica</name>
    <dbReference type="NCBI Taxonomy" id="68872"/>
    <lineage>
        <taxon>Eukaryota</taxon>
        <taxon>Viridiplantae</taxon>
        <taxon>Streptophyta</taxon>
        <taxon>Embryophyta</taxon>
        <taxon>Tracheophyta</taxon>
        <taxon>Spermatophyta</taxon>
        <taxon>Magnoliopsida</taxon>
        <taxon>eudicotyledons</taxon>
        <taxon>Gunneridae</taxon>
        <taxon>Pentapetalae</taxon>
        <taxon>asterids</taxon>
        <taxon>lamiids</taxon>
        <taxon>Lamiales</taxon>
        <taxon>Orobanchaceae</taxon>
        <taxon>Buchnereae</taxon>
        <taxon>Striga</taxon>
    </lineage>
</organism>
<sequence>MWTHFALGTTKSTYISPSFSINGSAEIVGYVMTRELNPDKFLRFGVDDGTDCTHCILWLKQFTSSYFSKRRITGFWGMVHITISDVVVEVDPNAQVLHWLDCVRLARKCYGK</sequence>
<reference evidence="9" key="1">
    <citation type="submission" date="2019-12" db="EMBL/GenBank/DDBJ databases">
        <authorList>
            <person name="Scholes J."/>
        </authorList>
    </citation>
    <scope>NUCLEOTIDE SEQUENCE</scope>
</reference>
<dbReference type="AlphaFoldDB" id="A0A9N7MLC4"/>
<evidence type="ECO:0000256" key="3">
    <source>
        <dbReference type="ARBA" id="ARBA00017411"/>
    </source>
</evidence>
<dbReference type="Proteomes" id="UP001153555">
    <property type="component" value="Unassembled WGS sequence"/>
</dbReference>
<evidence type="ECO:0000256" key="1">
    <source>
        <dbReference type="ARBA" id="ARBA00004123"/>
    </source>
</evidence>
<dbReference type="PANTHER" id="PTHR13989:SF33">
    <property type="entry name" value="CST COMPLEX SUBUNIT STN1"/>
    <property type="match status" value="1"/>
</dbReference>
<evidence type="ECO:0000256" key="8">
    <source>
        <dbReference type="ARBA" id="ARBA00030039"/>
    </source>
</evidence>
<comment type="subcellular location">
    <subcellularLocation>
        <location evidence="2">Chromosome</location>
        <location evidence="2">Telomere</location>
    </subcellularLocation>
    <subcellularLocation>
        <location evidence="1">Nucleus</location>
    </subcellularLocation>
</comment>
<gene>
    <name evidence="9" type="ORF">SHERM_11300</name>
</gene>
<evidence type="ECO:0000256" key="5">
    <source>
        <dbReference type="ARBA" id="ARBA00022895"/>
    </source>
</evidence>
<name>A0A9N7MLC4_STRHE</name>
<evidence type="ECO:0000313" key="10">
    <source>
        <dbReference type="Proteomes" id="UP001153555"/>
    </source>
</evidence>
<evidence type="ECO:0000256" key="6">
    <source>
        <dbReference type="ARBA" id="ARBA00023125"/>
    </source>
</evidence>